<keyword evidence="6" id="KW-0862">Zinc</keyword>
<evidence type="ECO:0000313" key="10">
    <source>
        <dbReference type="EMBL" id="NKE66606.1"/>
    </source>
</evidence>
<proteinExistence type="predicted"/>
<keyword evidence="7" id="KW-0482">Metalloprotease</keyword>
<comment type="caution">
    <text evidence="10">The sequence shown here is derived from an EMBL/GenBank/DDBJ whole genome shotgun (WGS) entry which is preliminary data.</text>
</comment>
<evidence type="ECO:0000256" key="3">
    <source>
        <dbReference type="ARBA" id="ARBA00022670"/>
    </source>
</evidence>
<dbReference type="Proteomes" id="UP000521868">
    <property type="component" value="Unassembled WGS sequence"/>
</dbReference>
<dbReference type="InterPro" id="IPR016047">
    <property type="entry name" value="M23ase_b-sheet_dom"/>
</dbReference>
<accession>A0A7X6I6S2</accession>
<dbReference type="GO" id="GO:0006508">
    <property type="term" value="P:proteolysis"/>
    <property type="evidence" value="ECO:0007669"/>
    <property type="project" value="UniProtKB-KW"/>
</dbReference>
<evidence type="ECO:0000256" key="7">
    <source>
        <dbReference type="ARBA" id="ARBA00023049"/>
    </source>
</evidence>
<dbReference type="SUPFAM" id="SSF51261">
    <property type="entry name" value="Duplicated hybrid motif"/>
    <property type="match status" value="1"/>
</dbReference>
<dbReference type="InterPro" id="IPR045834">
    <property type="entry name" value="Csd3_N2"/>
</dbReference>
<feature type="domain" description="M23ase beta-sheet core" evidence="8">
    <location>
        <begin position="315"/>
        <end position="409"/>
    </location>
</feature>
<keyword evidence="3" id="KW-0645">Protease</keyword>
<evidence type="ECO:0000256" key="5">
    <source>
        <dbReference type="ARBA" id="ARBA00022801"/>
    </source>
</evidence>
<dbReference type="AlphaFoldDB" id="A0A7X6I6S2"/>
<dbReference type="InterPro" id="IPR050570">
    <property type="entry name" value="Cell_wall_metabolism_enzyme"/>
</dbReference>
<dbReference type="Gene3D" id="2.70.70.10">
    <property type="entry name" value="Glucose Permease (Domain IIA)"/>
    <property type="match status" value="1"/>
</dbReference>
<protein>
    <submittedName>
        <fullName evidence="10">M23 family metallopeptidase</fullName>
    </submittedName>
</protein>
<evidence type="ECO:0000256" key="6">
    <source>
        <dbReference type="ARBA" id="ARBA00022833"/>
    </source>
</evidence>
<dbReference type="GO" id="GO:0004222">
    <property type="term" value="F:metalloendopeptidase activity"/>
    <property type="evidence" value="ECO:0007669"/>
    <property type="project" value="TreeGrafter"/>
</dbReference>
<organism evidence="10 11">
    <name type="scientific">Ramlibacter lithotrophicus</name>
    <dbReference type="NCBI Taxonomy" id="2606681"/>
    <lineage>
        <taxon>Bacteria</taxon>
        <taxon>Pseudomonadati</taxon>
        <taxon>Pseudomonadota</taxon>
        <taxon>Betaproteobacteria</taxon>
        <taxon>Burkholderiales</taxon>
        <taxon>Comamonadaceae</taxon>
        <taxon>Ramlibacter</taxon>
    </lineage>
</organism>
<dbReference type="CDD" id="cd12797">
    <property type="entry name" value="M23_peptidase"/>
    <property type="match status" value="1"/>
</dbReference>
<sequence length="453" mass="49315">MNNGFIATGEQLLSRVSKAVEQHPRKLTALIAALLFGGGGFAAASLDTSEPLPDDFVVREVLEAVQPLPVQEQVQSLDVHSFNLFRTEATRASDTVESLLARLGVDDPAAASFLRREPTFRTQLLGRAGRNVTIETTQQHALSKLTARWAPQDDGTFKRLVVERVGDGRFQSRVEAAPLTAATRLASATIRSSLFAAADEARIPDPVVVQIADIFSSDIDFERQLRAGDRFNVVYEALEADGEPMRTGRVLSVEFVNKGKTHQAMWFQEPGRKGGYYDLDGKSLESSYLSSPMEFSRVTSSFKMRFHPILHQWKAHLGTDYGGAIGTPVRSVGDGVVEFAGVQNGFGNVVIVRHNATDETLYAHLSRIDVRRGQTIAQGQRVGALGQTGWATGPHLHFEFRVNGVHKNPQLIARRNDAVTLSAEAKPGFERLARAMKVQLAAAGTATAVASAD</sequence>
<keyword evidence="11" id="KW-1185">Reference proteome</keyword>
<reference evidence="10 11" key="1">
    <citation type="journal article" date="2020" name="Nature">
        <title>Bacterial chemolithoautotrophy via manganese oxidation.</title>
        <authorList>
            <person name="Yu H."/>
            <person name="Leadbetter J.R."/>
        </authorList>
    </citation>
    <scope>NUCLEOTIDE SEQUENCE [LARGE SCALE GENOMIC DNA]</scope>
    <source>
        <strain evidence="10 11">RBP-1</strain>
    </source>
</reference>
<keyword evidence="5" id="KW-0378">Hydrolase</keyword>
<comment type="cofactor">
    <cofactor evidence="1">
        <name>Zn(2+)</name>
        <dbReference type="ChEBI" id="CHEBI:29105"/>
    </cofactor>
</comment>
<dbReference type="GO" id="GO:0030313">
    <property type="term" value="C:cell envelope"/>
    <property type="evidence" value="ECO:0007669"/>
    <property type="project" value="UniProtKB-SubCell"/>
</dbReference>
<evidence type="ECO:0000259" key="8">
    <source>
        <dbReference type="Pfam" id="PF01551"/>
    </source>
</evidence>
<evidence type="ECO:0000313" key="11">
    <source>
        <dbReference type="Proteomes" id="UP000521868"/>
    </source>
</evidence>
<evidence type="ECO:0000259" key="9">
    <source>
        <dbReference type="Pfam" id="PF19425"/>
    </source>
</evidence>
<evidence type="ECO:0000256" key="4">
    <source>
        <dbReference type="ARBA" id="ARBA00022723"/>
    </source>
</evidence>
<evidence type="ECO:0000256" key="1">
    <source>
        <dbReference type="ARBA" id="ARBA00001947"/>
    </source>
</evidence>
<dbReference type="GO" id="GO:0046872">
    <property type="term" value="F:metal ion binding"/>
    <property type="evidence" value="ECO:0007669"/>
    <property type="project" value="UniProtKB-KW"/>
</dbReference>
<feature type="domain" description="Csd3-like second N-terminal" evidence="9">
    <location>
        <begin position="186"/>
        <end position="303"/>
    </location>
</feature>
<gene>
    <name evidence="10" type="ORF">RAMLITH_12295</name>
</gene>
<dbReference type="Gene3D" id="3.10.450.350">
    <property type="match status" value="2"/>
</dbReference>
<comment type="subcellular location">
    <subcellularLocation>
        <location evidence="2">Cell envelope</location>
    </subcellularLocation>
</comment>
<dbReference type="InterPro" id="IPR011055">
    <property type="entry name" value="Dup_hybrid_motif"/>
</dbReference>
<name>A0A7X6I6S2_9BURK</name>
<dbReference type="Pfam" id="PF01551">
    <property type="entry name" value="Peptidase_M23"/>
    <property type="match status" value="1"/>
</dbReference>
<dbReference type="EMBL" id="VTOX01000003">
    <property type="protein sequence ID" value="NKE66606.1"/>
    <property type="molecule type" value="Genomic_DNA"/>
</dbReference>
<evidence type="ECO:0000256" key="2">
    <source>
        <dbReference type="ARBA" id="ARBA00004196"/>
    </source>
</evidence>
<dbReference type="PANTHER" id="PTHR21666">
    <property type="entry name" value="PEPTIDASE-RELATED"/>
    <property type="match status" value="1"/>
</dbReference>
<dbReference type="RefSeq" id="WP_168107703.1">
    <property type="nucleotide sequence ID" value="NZ_VTOX01000003.1"/>
</dbReference>
<dbReference type="PANTHER" id="PTHR21666:SF288">
    <property type="entry name" value="CELL DIVISION PROTEIN YTFB"/>
    <property type="match status" value="1"/>
</dbReference>
<dbReference type="Pfam" id="PF19425">
    <property type="entry name" value="Csd3_N2"/>
    <property type="match status" value="1"/>
</dbReference>
<keyword evidence="4" id="KW-0479">Metal-binding</keyword>